<dbReference type="PANTHER" id="PTHR42648:SF28">
    <property type="entry name" value="TRANSPOSON-ENCODED PROTEIN WITH RIBONUCLEASE H-LIKE AND RETROVIRUS ZINC FINGER-LIKE DOMAINS"/>
    <property type="match status" value="1"/>
</dbReference>
<dbReference type="PANTHER" id="PTHR42648">
    <property type="entry name" value="TRANSPOSASE, PUTATIVE-RELATED"/>
    <property type="match status" value="1"/>
</dbReference>
<organism evidence="2 3">
    <name type="scientific">Vitis vinifera</name>
    <name type="common">Grape</name>
    <dbReference type="NCBI Taxonomy" id="29760"/>
    <lineage>
        <taxon>Eukaryota</taxon>
        <taxon>Viridiplantae</taxon>
        <taxon>Streptophyta</taxon>
        <taxon>Embryophyta</taxon>
        <taxon>Tracheophyta</taxon>
        <taxon>Spermatophyta</taxon>
        <taxon>Magnoliopsida</taxon>
        <taxon>eudicotyledons</taxon>
        <taxon>Gunneridae</taxon>
        <taxon>Pentapetalae</taxon>
        <taxon>rosids</taxon>
        <taxon>Vitales</taxon>
        <taxon>Vitaceae</taxon>
        <taxon>Viteae</taxon>
        <taxon>Vitis</taxon>
    </lineage>
</organism>
<evidence type="ECO:0000313" key="2">
    <source>
        <dbReference type="EMBL" id="WKA04303.1"/>
    </source>
</evidence>
<dbReference type="Proteomes" id="UP001227230">
    <property type="component" value="Chromosome 14"/>
</dbReference>
<dbReference type="InterPro" id="IPR039537">
    <property type="entry name" value="Retrotran_Ty1/copia-like"/>
</dbReference>
<dbReference type="EMBL" id="CP126661">
    <property type="protein sequence ID" value="WKA04303.1"/>
    <property type="molecule type" value="Genomic_DNA"/>
</dbReference>
<evidence type="ECO:0000259" key="1">
    <source>
        <dbReference type="Pfam" id="PF25597"/>
    </source>
</evidence>
<protein>
    <recommendedName>
        <fullName evidence="1">Retroviral polymerase SH3-like domain-containing protein</fullName>
    </recommendedName>
</protein>
<reference evidence="2 3" key="1">
    <citation type="journal article" date="2023" name="Hortic Res">
        <title>The complete reference genome for grapevine (Vitis vinifera L.) genetics and breeding.</title>
        <authorList>
            <person name="Shi X."/>
            <person name="Cao S."/>
            <person name="Wang X."/>
            <person name="Huang S."/>
            <person name="Wang Y."/>
            <person name="Liu Z."/>
            <person name="Liu W."/>
            <person name="Leng X."/>
            <person name="Peng Y."/>
            <person name="Wang N."/>
            <person name="Wang Y."/>
            <person name="Ma Z."/>
            <person name="Xu X."/>
            <person name="Zhang F."/>
            <person name="Xue H."/>
            <person name="Zhong H."/>
            <person name="Wang Y."/>
            <person name="Zhang K."/>
            <person name="Velt A."/>
            <person name="Avia K."/>
            <person name="Holtgrawe D."/>
            <person name="Grimplet J."/>
            <person name="Matus J.T."/>
            <person name="Ware D."/>
            <person name="Wu X."/>
            <person name="Wang H."/>
            <person name="Liu C."/>
            <person name="Fang Y."/>
            <person name="Rustenholz C."/>
            <person name="Cheng Z."/>
            <person name="Xiao H."/>
            <person name="Zhou Y."/>
        </authorList>
    </citation>
    <scope>NUCLEOTIDE SEQUENCE [LARGE SCALE GENOMIC DNA]</scope>
    <source>
        <strain evidence="3">cv. Pinot noir / PN40024</strain>
        <tissue evidence="2">Leaf</tissue>
    </source>
</reference>
<gene>
    <name evidence="2" type="ORF">VitviT2T_022355</name>
</gene>
<keyword evidence="3" id="KW-1185">Reference proteome</keyword>
<evidence type="ECO:0000313" key="3">
    <source>
        <dbReference type="Proteomes" id="UP001227230"/>
    </source>
</evidence>
<feature type="domain" description="Retroviral polymerase SH3-like" evidence="1">
    <location>
        <begin position="58"/>
        <end position="113"/>
    </location>
</feature>
<dbReference type="Pfam" id="PF25597">
    <property type="entry name" value="SH3_retrovirus"/>
    <property type="match status" value="1"/>
</dbReference>
<accession>A0ABY9DB87</accession>
<dbReference type="InterPro" id="IPR057670">
    <property type="entry name" value="SH3_retrovirus"/>
</dbReference>
<proteinExistence type="predicted"/>
<name>A0ABY9DB87_VITVI</name>
<sequence>MRAMLKIVGLPKTFWVEVAKTSYYIINKSPSTIIEMRTPMEMWTNKPTNSFFLHIFRCFAYVMYNDQDRTKLAPKSRKCIFLGYSNEVKGYCLWDPIACNVIISRDVIFIENMLQSEE</sequence>